<reference evidence="1" key="1">
    <citation type="submission" date="2014-09" db="EMBL/GenBank/DDBJ databases">
        <authorList>
            <person name="Magalhaes I.L.F."/>
            <person name="Oliveira U."/>
            <person name="Santos F.R."/>
            <person name="Vidigal T.H.D.A."/>
            <person name="Brescovit A.D."/>
            <person name="Santos A.J."/>
        </authorList>
    </citation>
    <scope>NUCLEOTIDE SEQUENCE</scope>
    <source>
        <tissue evidence="1">Shoot tissue taken approximately 20 cm above the soil surface</tissue>
    </source>
</reference>
<dbReference type="AlphaFoldDB" id="A0A0A9BLS7"/>
<accession>A0A0A9BLS7</accession>
<sequence length="58" mass="6701">MLRVRRSTRILPEGIARSEAQGCGYTDQFLTEWCTKIEITNDVCCVLHLQNLFQEEIA</sequence>
<name>A0A0A9BLS7_ARUDO</name>
<proteinExistence type="predicted"/>
<evidence type="ECO:0000313" key="1">
    <source>
        <dbReference type="EMBL" id="JAD64346.1"/>
    </source>
</evidence>
<dbReference type="EMBL" id="GBRH01233549">
    <property type="protein sequence ID" value="JAD64346.1"/>
    <property type="molecule type" value="Transcribed_RNA"/>
</dbReference>
<organism evidence="1">
    <name type="scientific">Arundo donax</name>
    <name type="common">Giant reed</name>
    <name type="synonym">Donax arundinaceus</name>
    <dbReference type="NCBI Taxonomy" id="35708"/>
    <lineage>
        <taxon>Eukaryota</taxon>
        <taxon>Viridiplantae</taxon>
        <taxon>Streptophyta</taxon>
        <taxon>Embryophyta</taxon>
        <taxon>Tracheophyta</taxon>
        <taxon>Spermatophyta</taxon>
        <taxon>Magnoliopsida</taxon>
        <taxon>Liliopsida</taxon>
        <taxon>Poales</taxon>
        <taxon>Poaceae</taxon>
        <taxon>PACMAD clade</taxon>
        <taxon>Arundinoideae</taxon>
        <taxon>Arundineae</taxon>
        <taxon>Arundo</taxon>
    </lineage>
</organism>
<protein>
    <submittedName>
        <fullName evidence="1">Uncharacterized protein</fullName>
    </submittedName>
</protein>
<reference evidence="1" key="2">
    <citation type="journal article" date="2015" name="Data Brief">
        <title>Shoot transcriptome of the giant reed, Arundo donax.</title>
        <authorList>
            <person name="Barrero R.A."/>
            <person name="Guerrero F.D."/>
            <person name="Moolhuijzen P."/>
            <person name="Goolsby J.A."/>
            <person name="Tidwell J."/>
            <person name="Bellgard S.E."/>
            <person name="Bellgard M.I."/>
        </authorList>
    </citation>
    <scope>NUCLEOTIDE SEQUENCE</scope>
    <source>
        <tissue evidence="1">Shoot tissue taken approximately 20 cm above the soil surface</tissue>
    </source>
</reference>